<keyword evidence="3" id="KW-1185">Reference proteome</keyword>
<sequence length="217" mass="24507">MRRDRTRLRRTSVKVEADERLVWDGGAKRGGRRVTYLQQQQQQQQSQCSIQVSGVTSFSLDFPNPASYDISDDGDLSAVSLYFRLMRQHGYHVPSDVFNKFKDEDGKFKSELSSDIEGILGLYEAAYLGVPGENILDEAIEFAKTCLLNYSGERVSPALKRPLRKGVEKQEQLFFISITPCMSKIEAMIPIFSGWPSCVSTLSRIYTRMSSSLLPSN</sequence>
<dbReference type="GO" id="GO:0010333">
    <property type="term" value="F:terpene synthase activity"/>
    <property type="evidence" value="ECO:0007669"/>
    <property type="project" value="InterPro"/>
</dbReference>
<dbReference type="InterPro" id="IPR008930">
    <property type="entry name" value="Terpenoid_cyclase/PrenylTrfase"/>
</dbReference>
<dbReference type="AlphaFoldDB" id="A0AAV0NQE7"/>
<dbReference type="Proteomes" id="UP001154282">
    <property type="component" value="Unassembled WGS sequence"/>
</dbReference>
<comment type="caution">
    <text evidence="2">The sequence shown here is derived from an EMBL/GenBank/DDBJ whole genome shotgun (WGS) entry which is preliminary data.</text>
</comment>
<organism evidence="2 3">
    <name type="scientific">Linum tenue</name>
    <dbReference type="NCBI Taxonomy" id="586396"/>
    <lineage>
        <taxon>Eukaryota</taxon>
        <taxon>Viridiplantae</taxon>
        <taxon>Streptophyta</taxon>
        <taxon>Embryophyta</taxon>
        <taxon>Tracheophyta</taxon>
        <taxon>Spermatophyta</taxon>
        <taxon>Magnoliopsida</taxon>
        <taxon>eudicotyledons</taxon>
        <taxon>Gunneridae</taxon>
        <taxon>Pentapetalae</taxon>
        <taxon>rosids</taxon>
        <taxon>fabids</taxon>
        <taxon>Malpighiales</taxon>
        <taxon>Linaceae</taxon>
        <taxon>Linum</taxon>
    </lineage>
</organism>
<name>A0AAV0NQE7_9ROSI</name>
<dbReference type="InterPro" id="IPR036965">
    <property type="entry name" value="Terpene_synth_N_sf"/>
</dbReference>
<dbReference type="GO" id="GO:0016114">
    <property type="term" value="P:terpenoid biosynthetic process"/>
    <property type="evidence" value="ECO:0007669"/>
    <property type="project" value="InterPro"/>
</dbReference>
<dbReference type="InterPro" id="IPR050148">
    <property type="entry name" value="Terpene_synthase-like"/>
</dbReference>
<feature type="domain" description="Terpene synthase N-terminal" evidence="1">
    <location>
        <begin position="71"/>
        <end position="155"/>
    </location>
</feature>
<evidence type="ECO:0000259" key="1">
    <source>
        <dbReference type="Pfam" id="PF01397"/>
    </source>
</evidence>
<reference evidence="2" key="1">
    <citation type="submission" date="2022-08" db="EMBL/GenBank/DDBJ databases">
        <authorList>
            <person name="Gutierrez-Valencia J."/>
        </authorList>
    </citation>
    <scope>NUCLEOTIDE SEQUENCE</scope>
</reference>
<dbReference type="SUPFAM" id="SSF48239">
    <property type="entry name" value="Terpenoid cyclases/Protein prenyltransferases"/>
    <property type="match status" value="1"/>
</dbReference>
<evidence type="ECO:0000313" key="2">
    <source>
        <dbReference type="EMBL" id="CAI0460741.1"/>
    </source>
</evidence>
<dbReference type="PANTHER" id="PTHR31225:SF113">
    <property type="entry name" value="TERPENE SYNTHASE 3-RELATED"/>
    <property type="match status" value="1"/>
</dbReference>
<protein>
    <recommendedName>
        <fullName evidence="1">Terpene synthase N-terminal domain-containing protein</fullName>
    </recommendedName>
</protein>
<dbReference type="PANTHER" id="PTHR31225">
    <property type="entry name" value="OS04G0344100 PROTEIN-RELATED"/>
    <property type="match status" value="1"/>
</dbReference>
<proteinExistence type="predicted"/>
<dbReference type="InterPro" id="IPR001906">
    <property type="entry name" value="Terpene_synth_N"/>
</dbReference>
<evidence type="ECO:0000313" key="3">
    <source>
        <dbReference type="Proteomes" id="UP001154282"/>
    </source>
</evidence>
<dbReference type="Gene3D" id="1.50.10.130">
    <property type="entry name" value="Terpene synthase, N-terminal domain"/>
    <property type="match status" value="1"/>
</dbReference>
<accession>A0AAV0NQE7</accession>
<dbReference type="EMBL" id="CAMGYJ010000008">
    <property type="protein sequence ID" value="CAI0460741.1"/>
    <property type="molecule type" value="Genomic_DNA"/>
</dbReference>
<dbReference type="Pfam" id="PF01397">
    <property type="entry name" value="Terpene_synth"/>
    <property type="match status" value="1"/>
</dbReference>
<gene>
    <name evidence="2" type="ORF">LITE_LOCUS34609</name>
</gene>